<dbReference type="OrthoDB" id="9794948at2"/>
<dbReference type="SUPFAM" id="SSF50475">
    <property type="entry name" value="FMN-binding split barrel"/>
    <property type="match status" value="1"/>
</dbReference>
<reference evidence="2" key="1">
    <citation type="submission" date="2017-06" db="EMBL/GenBank/DDBJ databases">
        <title>Genome analysis of Fimbriiglobus ruber SP5, the first member of the order Planctomycetales with confirmed chitinolytic capability.</title>
        <authorList>
            <person name="Ravin N.V."/>
            <person name="Rakitin A.L."/>
            <person name="Ivanova A.A."/>
            <person name="Beletsky A.V."/>
            <person name="Kulichevskaya I.S."/>
            <person name="Mardanov A.V."/>
            <person name="Dedysh S.N."/>
        </authorList>
    </citation>
    <scope>NUCLEOTIDE SEQUENCE [LARGE SCALE GENOMIC DNA]</scope>
    <source>
        <strain evidence="2">SP5</strain>
    </source>
</reference>
<dbReference type="RefSeq" id="WP_088259326.1">
    <property type="nucleotide sequence ID" value="NZ_NIDE01000017.1"/>
</dbReference>
<dbReference type="PANTHER" id="PTHR35802">
    <property type="entry name" value="PROTEASE SYNTHASE AND SPORULATION PROTEIN PAI 2"/>
    <property type="match status" value="1"/>
</dbReference>
<proteinExistence type="predicted"/>
<evidence type="ECO:0000313" key="1">
    <source>
        <dbReference type="EMBL" id="OWK36297.1"/>
    </source>
</evidence>
<dbReference type="InterPro" id="IPR012349">
    <property type="entry name" value="Split_barrel_FMN-bd"/>
</dbReference>
<dbReference type="Proteomes" id="UP000214646">
    <property type="component" value="Unassembled WGS sequence"/>
</dbReference>
<comment type="caution">
    <text evidence="1">The sequence shown here is derived from an EMBL/GenBank/DDBJ whole genome shotgun (WGS) entry which is preliminary data.</text>
</comment>
<gene>
    <name evidence="1" type="ORF">FRUB_08860</name>
</gene>
<organism evidence="1 2">
    <name type="scientific">Fimbriiglobus ruber</name>
    <dbReference type="NCBI Taxonomy" id="1908690"/>
    <lineage>
        <taxon>Bacteria</taxon>
        <taxon>Pseudomonadati</taxon>
        <taxon>Planctomycetota</taxon>
        <taxon>Planctomycetia</taxon>
        <taxon>Gemmatales</taxon>
        <taxon>Gemmataceae</taxon>
        <taxon>Fimbriiglobus</taxon>
    </lineage>
</organism>
<dbReference type="PANTHER" id="PTHR35802:SF1">
    <property type="entry name" value="PROTEASE SYNTHASE AND SPORULATION PROTEIN PAI 2"/>
    <property type="match status" value="1"/>
</dbReference>
<dbReference type="AlphaFoldDB" id="A0A225DJI7"/>
<dbReference type="Pfam" id="PF04299">
    <property type="entry name" value="FMN_bind_2"/>
    <property type="match status" value="1"/>
</dbReference>
<evidence type="ECO:0000313" key="2">
    <source>
        <dbReference type="Proteomes" id="UP000214646"/>
    </source>
</evidence>
<accession>A0A225DJI7</accession>
<name>A0A225DJI7_9BACT</name>
<dbReference type="EMBL" id="NIDE01000017">
    <property type="protein sequence ID" value="OWK36297.1"/>
    <property type="molecule type" value="Genomic_DNA"/>
</dbReference>
<dbReference type="PIRSF" id="PIRSF010372">
    <property type="entry name" value="PaiB"/>
    <property type="match status" value="1"/>
</dbReference>
<sequence>MFIPSAFAEADPRKLHSFIEQHSFGLVVSQVGGEPFATHIPILLDRDAGPHGTLIGHFARANPQWVEITGQSVLAVFSGPHAYISPTWYEAVDTVPTWNYAAVHAYGRVEVIEDRAALLEIVARTVRTYESAEARPWTLDADSLYVDRLLGAIVGFRMVVNRLEGKWKMNQNHPAERREKVVRGLLAHGGEDAVATAEMVRATIPPPGSGEGGA</sequence>
<dbReference type="InterPro" id="IPR007396">
    <property type="entry name" value="TR_PAI2-type"/>
</dbReference>
<keyword evidence="2" id="KW-1185">Reference proteome</keyword>
<protein>
    <submittedName>
        <fullName evidence="1">Transcriptional regulator</fullName>
    </submittedName>
</protein>
<dbReference type="Gene3D" id="2.30.110.10">
    <property type="entry name" value="Electron Transport, Fmn-binding Protein, Chain A"/>
    <property type="match status" value="1"/>
</dbReference>